<reference evidence="5" key="1">
    <citation type="journal article" date="2019" name="Int. J. Syst. Evol. Microbiol.">
        <title>The Global Catalogue of Microorganisms (GCM) 10K type strain sequencing project: providing services to taxonomists for standard genome sequencing and annotation.</title>
        <authorList>
            <consortium name="The Broad Institute Genomics Platform"/>
            <consortium name="The Broad Institute Genome Sequencing Center for Infectious Disease"/>
            <person name="Wu L."/>
            <person name="Ma J."/>
        </authorList>
    </citation>
    <scope>NUCLEOTIDE SEQUENCE [LARGE SCALE GENOMIC DNA]</scope>
    <source>
        <strain evidence="5">CGMCC 1.13587</strain>
    </source>
</reference>
<dbReference type="RefSeq" id="WP_377323813.1">
    <property type="nucleotide sequence ID" value="NZ_JBHSNG010000001.1"/>
</dbReference>
<dbReference type="Proteomes" id="UP001596111">
    <property type="component" value="Unassembled WGS sequence"/>
</dbReference>
<dbReference type="SUPFAM" id="SSF52172">
    <property type="entry name" value="CheY-like"/>
    <property type="match status" value="1"/>
</dbReference>
<dbReference type="PROSITE" id="PS50110">
    <property type="entry name" value="RESPONSE_REGULATORY"/>
    <property type="match status" value="1"/>
</dbReference>
<gene>
    <name evidence="4" type="ORF">ACFPPB_01860</name>
</gene>
<proteinExistence type="predicted"/>
<dbReference type="InterPro" id="IPR001789">
    <property type="entry name" value="Sig_transdc_resp-reg_receiver"/>
</dbReference>
<evidence type="ECO:0000259" key="3">
    <source>
        <dbReference type="PROSITE" id="PS50110"/>
    </source>
</evidence>
<feature type="domain" description="Response regulatory" evidence="3">
    <location>
        <begin position="7"/>
        <end position="121"/>
    </location>
</feature>
<dbReference type="InterPro" id="IPR011006">
    <property type="entry name" value="CheY-like_superfamily"/>
</dbReference>
<comment type="caution">
    <text evidence="4">The sequence shown here is derived from an EMBL/GenBank/DDBJ whole genome shotgun (WGS) entry which is preliminary data.</text>
</comment>
<keyword evidence="5" id="KW-1185">Reference proteome</keyword>
<accession>A0ABW0SSN7</accession>
<name>A0ABW0SSN7_9GAMM</name>
<evidence type="ECO:0000313" key="4">
    <source>
        <dbReference type="EMBL" id="MFC5579865.1"/>
    </source>
</evidence>
<feature type="region of interest" description="Disordered" evidence="2">
    <location>
        <begin position="121"/>
        <end position="153"/>
    </location>
</feature>
<dbReference type="Gene3D" id="3.40.50.2300">
    <property type="match status" value="1"/>
</dbReference>
<evidence type="ECO:0000313" key="5">
    <source>
        <dbReference type="Proteomes" id="UP001596111"/>
    </source>
</evidence>
<evidence type="ECO:0000256" key="2">
    <source>
        <dbReference type="SAM" id="MobiDB-lite"/>
    </source>
</evidence>
<protein>
    <recommendedName>
        <fullName evidence="3">Response regulatory domain-containing protein</fullName>
    </recommendedName>
</protein>
<sequence length="153" mass="16189">MKSKIKTAVIVDRDVIALDVTRQVLELYGGYQVCVAHDSSVAEAALNLLGIVDVLVTDAHVAGCGSSSDLCRHAIEKHPSIGIILTSDSVEEKFAGAPARSQFLVKPFGIDALLAAISPKAQAKSVQRKPPLGNPAKGSISRSVHPCLNRRQP</sequence>
<evidence type="ECO:0000256" key="1">
    <source>
        <dbReference type="PROSITE-ProRule" id="PRU00169"/>
    </source>
</evidence>
<organism evidence="4 5">
    <name type="scientific">Rhodanobacter terrae</name>
    <dbReference type="NCBI Taxonomy" id="418647"/>
    <lineage>
        <taxon>Bacteria</taxon>
        <taxon>Pseudomonadati</taxon>
        <taxon>Pseudomonadota</taxon>
        <taxon>Gammaproteobacteria</taxon>
        <taxon>Lysobacterales</taxon>
        <taxon>Rhodanobacteraceae</taxon>
        <taxon>Rhodanobacter</taxon>
    </lineage>
</organism>
<dbReference type="EMBL" id="JBHSNG010000001">
    <property type="protein sequence ID" value="MFC5579865.1"/>
    <property type="molecule type" value="Genomic_DNA"/>
</dbReference>
<keyword evidence="1" id="KW-0597">Phosphoprotein</keyword>
<feature type="modified residue" description="4-aspartylphosphate" evidence="1">
    <location>
        <position position="58"/>
    </location>
</feature>